<dbReference type="Pfam" id="PF21088">
    <property type="entry name" value="MS_channel_1st"/>
    <property type="match status" value="1"/>
</dbReference>
<comment type="caution">
    <text evidence="11">The sequence shown here is derived from an EMBL/GenBank/DDBJ whole genome shotgun (WGS) entry which is preliminary data.</text>
</comment>
<dbReference type="SUPFAM" id="SSF82861">
    <property type="entry name" value="Mechanosensitive channel protein MscS (YggB), transmembrane region"/>
    <property type="match status" value="1"/>
</dbReference>
<feature type="domain" description="Mechanosensitive ion channel transmembrane helices 2/3" evidence="10">
    <location>
        <begin position="73"/>
        <end position="114"/>
    </location>
</feature>
<keyword evidence="5 7" id="KW-1133">Transmembrane helix</keyword>
<feature type="transmembrane region" description="Helical" evidence="7">
    <location>
        <begin position="98"/>
        <end position="129"/>
    </location>
</feature>
<feature type="transmembrane region" description="Helical" evidence="7">
    <location>
        <begin position="25"/>
        <end position="47"/>
    </location>
</feature>
<dbReference type="Gene3D" id="1.10.287.1260">
    <property type="match status" value="1"/>
</dbReference>
<dbReference type="RefSeq" id="WP_101928735.1">
    <property type="nucleotide sequence ID" value="NZ_CBDENZ010000023.1"/>
</dbReference>
<dbReference type="EMBL" id="PKMC02000006">
    <property type="protein sequence ID" value="MEO9178412.1"/>
    <property type="molecule type" value="Genomic_DNA"/>
</dbReference>
<dbReference type="Pfam" id="PF00924">
    <property type="entry name" value="MS_channel_2nd"/>
    <property type="match status" value="1"/>
</dbReference>
<dbReference type="InterPro" id="IPR045275">
    <property type="entry name" value="MscS_archaea/bacteria_type"/>
</dbReference>
<evidence type="ECO:0000256" key="4">
    <source>
        <dbReference type="ARBA" id="ARBA00022692"/>
    </source>
</evidence>
<evidence type="ECO:0000313" key="12">
    <source>
        <dbReference type="Proteomes" id="UP000234197"/>
    </source>
</evidence>
<comment type="similarity">
    <text evidence="2">Belongs to the MscS (TC 1.A.23) family.</text>
</comment>
<proteinExistence type="inferred from homology"/>
<dbReference type="InterPro" id="IPR011066">
    <property type="entry name" value="MscS_channel_C_sf"/>
</dbReference>
<dbReference type="InterPro" id="IPR006685">
    <property type="entry name" value="MscS_channel_2nd"/>
</dbReference>
<evidence type="ECO:0000256" key="2">
    <source>
        <dbReference type="ARBA" id="ARBA00008017"/>
    </source>
</evidence>
<evidence type="ECO:0000259" key="10">
    <source>
        <dbReference type="Pfam" id="PF21088"/>
    </source>
</evidence>
<dbReference type="InterPro" id="IPR010920">
    <property type="entry name" value="LSM_dom_sf"/>
</dbReference>
<keyword evidence="4 7" id="KW-0812">Transmembrane</keyword>
<dbReference type="InterPro" id="IPR049142">
    <property type="entry name" value="MS_channel_1st"/>
</dbReference>
<evidence type="ECO:0000256" key="6">
    <source>
        <dbReference type="ARBA" id="ARBA00023136"/>
    </source>
</evidence>
<dbReference type="InterPro" id="IPR006686">
    <property type="entry name" value="MscS_channel_CS"/>
</dbReference>
<comment type="subcellular location">
    <subcellularLocation>
        <location evidence="1">Cell membrane</location>
        <topology evidence="1">Multi-pass membrane protein</topology>
    </subcellularLocation>
</comment>
<dbReference type="Proteomes" id="UP000234197">
    <property type="component" value="Unassembled WGS sequence"/>
</dbReference>
<dbReference type="Gene3D" id="3.30.70.100">
    <property type="match status" value="1"/>
</dbReference>
<feature type="domain" description="Mechanosensitive ion channel MscS C-terminal" evidence="9">
    <location>
        <begin position="190"/>
        <end position="270"/>
    </location>
</feature>
<evidence type="ECO:0000259" key="9">
    <source>
        <dbReference type="Pfam" id="PF21082"/>
    </source>
</evidence>
<dbReference type="SUPFAM" id="SSF50182">
    <property type="entry name" value="Sm-like ribonucleoproteins"/>
    <property type="match status" value="1"/>
</dbReference>
<dbReference type="SUPFAM" id="SSF82689">
    <property type="entry name" value="Mechanosensitive channel protein MscS (YggB), C-terminal domain"/>
    <property type="match status" value="1"/>
</dbReference>
<keyword evidence="3" id="KW-1003">Cell membrane</keyword>
<organism evidence="11 12">
    <name type="scientific">Veillonella parvula</name>
    <name type="common">Staphylococcus parvulus</name>
    <dbReference type="NCBI Taxonomy" id="29466"/>
    <lineage>
        <taxon>Bacteria</taxon>
        <taxon>Bacillati</taxon>
        <taxon>Bacillota</taxon>
        <taxon>Negativicutes</taxon>
        <taxon>Veillonellales</taxon>
        <taxon>Veillonellaceae</taxon>
        <taxon>Veillonella</taxon>
    </lineage>
</organism>
<evidence type="ECO:0000256" key="1">
    <source>
        <dbReference type="ARBA" id="ARBA00004651"/>
    </source>
</evidence>
<dbReference type="Pfam" id="PF21082">
    <property type="entry name" value="MS_channel_3rd"/>
    <property type="match status" value="1"/>
</dbReference>
<reference evidence="12" key="1">
    <citation type="submission" date="2017-12" db="EMBL/GenBank/DDBJ databases">
        <title>Phylogenetic diversity of female urinary microbiome.</title>
        <authorList>
            <person name="Thomas-White K."/>
            <person name="Wolfe A.J."/>
        </authorList>
    </citation>
    <scope>NUCLEOTIDE SEQUENCE [LARGE SCALE GENOMIC DNA]</scope>
    <source>
        <strain evidence="12">UMB0138</strain>
    </source>
</reference>
<keyword evidence="6 7" id="KW-0472">Membrane</keyword>
<dbReference type="Gene3D" id="2.30.30.60">
    <property type="match status" value="1"/>
</dbReference>
<protein>
    <submittedName>
        <fullName evidence="11">Mechanosensitive ion channel family protein</fullName>
    </submittedName>
</protein>
<dbReference type="InterPro" id="IPR049278">
    <property type="entry name" value="MS_channel_C"/>
</dbReference>
<feature type="transmembrane region" description="Helical" evidence="7">
    <location>
        <begin position="68"/>
        <end position="92"/>
    </location>
</feature>
<dbReference type="InterPro" id="IPR023408">
    <property type="entry name" value="MscS_beta-dom_sf"/>
</dbReference>
<dbReference type="PANTHER" id="PTHR30221">
    <property type="entry name" value="SMALL-CONDUCTANCE MECHANOSENSITIVE CHANNEL"/>
    <property type="match status" value="1"/>
</dbReference>
<evidence type="ECO:0000313" key="11">
    <source>
        <dbReference type="EMBL" id="MEO9178412.1"/>
    </source>
</evidence>
<evidence type="ECO:0000259" key="8">
    <source>
        <dbReference type="Pfam" id="PF00924"/>
    </source>
</evidence>
<evidence type="ECO:0000256" key="7">
    <source>
        <dbReference type="SAM" id="Phobius"/>
    </source>
</evidence>
<sequence>MANFLSAISEFLFKDANILIQMRDWFFAQAGNILLALILFWIGRYAIKWVKAFAVRIMTKASYDSAAMSFITQIINYALLVGLVLICLNQIGVPTTSFIAAFGAFGLGIGLSLQNNLSNLASGLLILIFKPFRAGHVIQVGDVVGSVKSIQFMYTVITTKDQKNVYIPNSLLTSQAVTNIVYTTERVIPFTFDIGYNNDHHEAIKILKNIFAADKRVLNPKNMEIGISEFGDNSVRIAAYARVKSKDFLAVQYGIMSDVKDAFDKYGIDIPYPQRVVYIQNDPQHVVYIQNVDTSTGEIKGTKKKATTTNVEIDNSLES</sequence>
<name>A0ABV0IAM9_VEIPA</name>
<dbReference type="InterPro" id="IPR011014">
    <property type="entry name" value="MscS_channel_TM-2"/>
</dbReference>
<dbReference type="PANTHER" id="PTHR30221:SF1">
    <property type="entry name" value="SMALL-CONDUCTANCE MECHANOSENSITIVE CHANNEL"/>
    <property type="match status" value="1"/>
</dbReference>
<keyword evidence="12" id="KW-1185">Reference proteome</keyword>
<dbReference type="PROSITE" id="PS01246">
    <property type="entry name" value="UPF0003"/>
    <property type="match status" value="1"/>
</dbReference>
<accession>A0ABV0IAM9</accession>
<reference evidence="11 12" key="2">
    <citation type="submission" date="2024-04" db="EMBL/GenBank/DDBJ databases">
        <title>Na.</title>
        <authorList>
            <person name="Choi B."/>
        </authorList>
    </citation>
    <scope>NUCLEOTIDE SEQUENCE [LARGE SCALE GENOMIC DNA]</scope>
    <source>
        <strain evidence="11 12">UMB0138</strain>
    </source>
</reference>
<evidence type="ECO:0000256" key="3">
    <source>
        <dbReference type="ARBA" id="ARBA00022475"/>
    </source>
</evidence>
<feature type="domain" description="Mechanosensitive ion channel MscS" evidence="8">
    <location>
        <begin position="117"/>
        <end position="180"/>
    </location>
</feature>
<gene>
    <name evidence="11" type="ORF">CYJ21_005570</name>
</gene>
<evidence type="ECO:0000256" key="5">
    <source>
        <dbReference type="ARBA" id="ARBA00022989"/>
    </source>
</evidence>